<dbReference type="EMBL" id="CALLCH030000015">
    <property type="protein sequence ID" value="CAI4216814.1"/>
    <property type="molecule type" value="Genomic_DNA"/>
</dbReference>
<reference evidence="2" key="1">
    <citation type="submission" date="2022-11" db="EMBL/GenBank/DDBJ databases">
        <authorList>
            <person name="Scott C."/>
            <person name="Bruce N."/>
        </authorList>
    </citation>
    <scope>NUCLEOTIDE SEQUENCE</scope>
</reference>
<feature type="region of interest" description="Disordered" evidence="1">
    <location>
        <begin position="27"/>
        <end position="129"/>
    </location>
</feature>
<keyword evidence="3" id="KW-1185">Reference proteome</keyword>
<dbReference type="OrthoDB" id="690068at2759"/>
<feature type="compositionally biased region" description="Basic and acidic residues" evidence="1">
    <location>
        <begin position="27"/>
        <end position="48"/>
    </location>
</feature>
<evidence type="ECO:0008006" key="4">
    <source>
        <dbReference type="Google" id="ProtNLM"/>
    </source>
</evidence>
<organism evidence="2 3">
    <name type="scientific">Parascedosporium putredinis</name>
    <dbReference type="NCBI Taxonomy" id="1442378"/>
    <lineage>
        <taxon>Eukaryota</taxon>
        <taxon>Fungi</taxon>
        <taxon>Dikarya</taxon>
        <taxon>Ascomycota</taxon>
        <taxon>Pezizomycotina</taxon>
        <taxon>Sordariomycetes</taxon>
        <taxon>Hypocreomycetidae</taxon>
        <taxon>Microascales</taxon>
        <taxon>Microascaceae</taxon>
        <taxon>Parascedosporium</taxon>
    </lineage>
</organism>
<evidence type="ECO:0000313" key="3">
    <source>
        <dbReference type="Proteomes" id="UP000838763"/>
    </source>
</evidence>
<accession>A0A9P1H4V7</accession>
<evidence type="ECO:0000313" key="2">
    <source>
        <dbReference type="EMBL" id="CAI4216814.1"/>
    </source>
</evidence>
<feature type="region of interest" description="Disordered" evidence="1">
    <location>
        <begin position="200"/>
        <end position="228"/>
    </location>
</feature>
<protein>
    <recommendedName>
        <fullName evidence="4">BHLH domain-containing protein</fullName>
    </recommendedName>
</protein>
<feature type="compositionally biased region" description="Polar residues" evidence="1">
    <location>
        <begin position="87"/>
        <end position="105"/>
    </location>
</feature>
<dbReference type="AlphaFoldDB" id="A0A9P1H4V7"/>
<proteinExistence type="predicted"/>
<evidence type="ECO:0000256" key="1">
    <source>
        <dbReference type="SAM" id="MobiDB-lite"/>
    </source>
</evidence>
<sequence length="228" mass="24743">MHKLAILQASIEYVRYLEDCISKLQAEREEREDHESPASLPEDRHTPDFRNLQHHQHHQPLEEAHSAMQIAEPEPEPEPEPVDVEMTGSTVPSPTYSHAPSSHRASISPAIQARDPLDRRESYSSSISADRRFSYTTSATTSPAFGPQTAFGYGAPGTLPSLSSALTSPALGPQGDADHEATAALMMLNADRRGYFAQRQLAASQGESTPKGQAGAGRGMSVRDLLST</sequence>
<dbReference type="Proteomes" id="UP000838763">
    <property type="component" value="Unassembled WGS sequence"/>
</dbReference>
<gene>
    <name evidence="2" type="ORF">PPNO1_LOCUS6460</name>
</gene>
<feature type="compositionally biased region" description="Polar residues" evidence="1">
    <location>
        <begin position="201"/>
        <end position="211"/>
    </location>
</feature>
<comment type="caution">
    <text evidence="2">The sequence shown here is derived from an EMBL/GenBank/DDBJ whole genome shotgun (WGS) entry which is preliminary data.</text>
</comment>
<name>A0A9P1H4V7_9PEZI</name>
<feature type="compositionally biased region" description="Acidic residues" evidence="1">
    <location>
        <begin position="73"/>
        <end position="83"/>
    </location>
</feature>